<evidence type="ECO:0000313" key="2">
    <source>
        <dbReference type="EMBL" id="GBG72380.1"/>
    </source>
</evidence>
<dbReference type="Proteomes" id="UP000265515">
    <property type="component" value="Unassembled WGS sequence"/>
</dbReference>
<sequence length="298" mass="33522">MIGKTIDTRLGGTGVNGVPAKKSEANKLDKLRAKVAELERVNTSSVETGMSEIEKRRAEIVELKQAQVFSRPAGHIAEAAGRAQAEKEEAWKNIQESYEKRMTISEEQIVTLRRLKDDAVSEADAWKLEAQRSGNKRGDINIGVTPTTQARVRSRNTPVQTTTPRKKMALEDYQAFAQQHEEEVDLLWDMRAKEVERRKEAELEAEQLKEKLDRLEIERAEKTKTAETCLQARLEAVINDATGPSSMGKKNATTTKNDDAMKIDKLKNDKEAFVKSNRLDLRSMKKDAVQAICEKEGV</sequence>
<dbReference type="EMBL" id="BFEA01000164">
    <property type="protein sequence ID" value="GBG72380.1"/>
    <property type="molecule type" value="Genomic_DNA"/>
</dbReference>
<keyword evidence="3" id="KW-1185">Reference proteome</keyword>
<dbReference type="AlphaFoldDB" id="A0A388KQM5"/>
<organism evidence="2 3">
    <name type="scientific">Chara braunii</name>
    <name type="common">Braun's stonewort</name>
    <dbReference type="NCBI Taxonomy" id="69332"/>
    <lineage>
        <taxon>Eukaryota</taxon>
        <taxon>Viridiplantae</taxon>
        <taxon>Streptophyta</taxon>
        <taxon>Charophyceae</taxon>
        <taxon>Charales</taxon>
        <taxon>Characeae</taxon>
        <taxon>Chara</taxon>
    </lineage>
</organism>
<dbReference type="Gramene" id="GBG72380">
    <property type="protein sequence ID" value="GBG72380"/>
    <property type="gene ID" value="CBR_g11958"/>
</dbReference>
<gene>
    <name evidence="2" type="ORF">CBR_g11958</name>
</gene>
<proteinExistence type="predicted"/>
<evidence type="ECO:0000313" key="3">
    <source>
        <dbReference type="Proteomes" id="UP000265515"/>
    </source>
</evidence>
<accession>A0A388KQM5</accession>
<feature type="coiled-coil region" evidence="1">
    <location>
        <begin position="191"/>
        <end position="225"/>
    </location>
</feature>
<reference evidence="2 3" key="1">
    <citation type="journal article" date="2018" name="Cell">
        <title>The Chara Genome: Secondary Complexity and Implications for Plant Terrestrialization.</title>
        <authorList>
            <person name="Nishiyama T."/>
            <person name="Sakayama H."/>
            <person name="Vries J.D."/>
            <person name="Buschmann H."/>
            <person name="Saint-Marcoux D."/>
            <person name="Ullrich K.K."/>
            <person name="Haas F.B."/>
            <person name="Vanderstraeten L."/>
            <person name="Becker D."/>
            <person name="Lang D."/>
            <person name="Vosolsobe S."/>
            <person name="Rombauts S."/>
            <person name="Wilhelmsson P.K.I."/>
            <person name="Janitza P."/>
            <person name="Kern R."/>
            <person name="Heyl A."/>
            <person name="Rumpler F."/>
            <person name="Villalobos L.I.A.C."/>
            <person name="Clay J.M."/>
            <person name="Skokan R."/>
            <person name="Toyoda A."/>
            <person name="Suzuki Y."/>
            <person name="Kagoshima H."/>
            <person name="Schijlen E."/>
            <person name="Tajeshwar N."/>
            <person name="Catarino B."/>
            <person name="Hetherington A.J."/>
            <person name="Saltykova A."/>
            <person name="Bonnot C."/>
            <person name="Breuninger H."/>
            <person name="Symeonidi A."/>
            <person name="Radhakrishnan G.V."/>
            <person name="Van Nieuwerburgh F."/>
            <person name="Deforce D."/>
            <person name="Chang C."/>
            <person name="Karol K.G."/>
            <person name="Hedrich R."/>
            <person name="Ulvskov P."/>
            <person name="Glockner G."/>
            <person name="Delwiche C.F."/>
            <person name="Petrasek J."/>
            <person name="Van de Peer Y."/>
            <person name="Friml J."/>
            <person name="Beilby M."/>
            <person name="Dolan L."/>
            <person name="Kohara Y."/>
            <person name="Sugano S."/>
            <person name="Fujiyama A."/>
            <person name="Delaux P.-M."/>
            <person name="Quint M."/>
            <person name="TheiBen G."/>
            <person name="Hagemann M."/>
            <person name="Harholt J."/>
            <person name="Dunand C."/>
            <person name="Zachgo S."/>
            <person name="Langdale J."/>
            <person name="Maumus F."/>
            <person name="Straeten D.V.D."/>
            <person name="Gould S.B."/>
            <person name="Rensing S.A."/>
        </authorList>
    </citation>
    <scope>NUCLEOTIDE SEQUENCE [LARGE SCALE GENOMIC DNA]</scope>
    <source>
        <strain evidence="2 3">S276</strain>
    </source>
</reference>
<keyword evidence="1" id="KW-0175">Coiled coil</keyword>
<comment type="caution">
    <text evidence="2">The sequence shown here is derived from an EMBL/GenBank/DDBJ whole genome shotgun (WGS) entry which is preliminary data.</text>
</comment>
<evidence type="ECO:0000256" key="1">
    <source>
        <dbReference type="SAM" id="Coils"/>
    </source>
</evidence>
<protein>
    <submittedName>
        <fullName evidence="2">Uncharacterized protein</fullName>
    </submittedName>
</protein>
<name>A0A388KQM5_CHABU</name>